<evidence type="ECO:0000313" key="7">
    <source>
        <dbReference type="EMBL" id="PJI94079.1"/>
    </source>
</evidence>
<evidence type="ECO:0000313" key="8">
    <source>
        <dbReference type="Proteomes" id="UP000231586"/>
    </source>
</evidence>
<feature type="transmembrane region" description="Helical" evidence="5">
    <location>
        <begin position="80"/>
        <end position="99"/>
    </location>
</feature>
<dbReference type="PANTHER" id="PTHR23523:SF2">
    <property type="entry name" value="2-NITROIMIDAZOLE TRANSPORTER"/>
    <property type="match status" value="1"/>
</dbReference>
<evidence type="ECO:0000256" key="5">
    <source>
        <dbReference type="SAM" id="Phobius"/>
    </source>
</evidence>
<feature type="transmembrane region" description="Helical" evidence="5">
    <location>
        <begin position="223"/>
        <end position="241"/>
    </location>
</feature>
<feature type="transmembrane region" description="Helical" evidence="5">
    <location>
        <begin position="315"/>
        <end position="335"/>
    </location>
</feature>
<comment type="subcellular location">
    <subcellularLocation>
        <location evidence="1">Cell membrane</location>
        <topology evidence="1">Multi-pass membrane protein</topology>
    </subcellularLocation>
</comment>
<dbReference type="Pfam" id="PF07690">
    <property type="entry name" value="MFS_1"/>
    <property type="match status" value="1"/>
</dbReference>
<feature type="transmembrane region" description="Helical" evidence="5">
    <location>
        <begin position="9"/>
        <end position="28"/>
    </location>
</feature>
<name>A0A2M8WT44_9MICO</name>
<dbReference type="RefSeq" id="WP_100349667.1">
    <property type="nucleotide sequence ID" value="NZ_PGTZ01000007.1"/>
</dbReference>
<dbReference type="GO" id="GO:0022857">
    <property type="term" value="F:transmembrane transporter activity"/>
    <property type="evidence" value="ECO:0007669"/>
    <property type="project" value="InterPro"/>
</dbReference>
<dbReference type="PROSITE" id="PS50850">
    <property type="entry name" value="MFS"/>
    <property type="match status" value="1"/>
</dbReference>
<keyword evidence="2 5" id="KW-0812">Transmembrane</keyword>
<dbReference type="Proteomes" id="UP000231586">
    <property type="component" value="Unassembled WGS sequence"/>
</dbReference>
<protein>
    <submittedName>
        <fullName evidence="7">CP family cyanate transporter-like MFS transporter</fullName>
    </submittedName>
</protein>
<evidence type="ECO:0000256" key="2">
    <source>
        <dbReference type="ARBA" id="ARBA00022692"/>
    </source>
</evidence>
<feature type="domain" description="Major facilitator superfamily (MFS) profile" evidence="6">
    <location>
        <begin position="15"/>
        <end position="404"/>
    </location>
</feature>
<comment type="caution">
    <text evidence="7">The sequence shown here is derived from an EMBL/GenBank/DDBJ whole genome shotgun (WGS) entry which is preliminary data.</text>
</comment>
<dbReference type="SUPFAM" id="SSF103473">
    <property type="entry name" value="MFS general substrate transporter"/>
    <property type="match status" value="1"/>
</dbReference>
<dbReference type="InterPro" id="IPR052524">
    <property type="entry name" value="MFS_Cyanate_Porter"/>
</dbReference>
<feature type="transmembrane region" description="Helical" evidence="5">
    <location>
        <begin position="355"/>
        <end position="374"/>
    </location>
</feature>
<keyword evidence="3 5" id="KW-1133">Transmembrane helix</keyword>
<evidence type="ECO:0000256" key="4">
    <source>
        <dbReference type="ARBA" id="ARBA00023136"/>
    </source>
</evidence>
<sequence>MTTPSRPRAAAAGGAGGLLLVAILLYALNLRSPITALAPVVRDVESALGLTAAQVGLLTGLPVLCFAVASPLASTLVRRLGVETVMSGALVTVLVGTLVRSVGGFPSAVAGTIVIGVAIAAGNISVPVVIARDFPGSAARVTGLYTAALNLGSVATTALTAPIAGLVGWRWALVVWAVFVPVAWFPWRAAVRRLGERPDVVRKSAGGHAGAAADERSVLRRPLTWLLVGTFAGQSFGYYGVTAWLPSILEESVHLSGGGSGVAAALFQAFGIVGALAVPAALRRRVPTTAVLTVLCAFWLTLPVGLLVAPSAWVVWVSLAGVAQGGNFTVIFSLVATRTADHHEARTMSTTVQTLGYVVAATAPSVVGAVHTASDSWTTPLLVVLGSLSVMTACGLTATATRRPTAA</sequence>
<keyword evidence="4 5" id="KW-0472">Membrane</keyword>
<evidence type="ECO:0000256" key="3">
    <source>
        <dbReference type="ARBA" id="ARBA00022989"/>
    </source>
</evidence>
<evidence type="ECO:0000256" key="1">
    <source>
        <dbReference type="ARBA" id="ARBA00004651"/>
    </source>
</evidence>
<feature type="transmembrane region" description="Helical" evidence="5">
    <location>
        <begin position="289"/>
        <end position="309"/>
    </location>
</feature>
<feature type="transmembrane region" description="Helical" evidence="5">
    <location>
        <begin position="169"/>
        <end position="187"/>
    </location>
</feature>
<evidence type="ECO:0000259" key="6">
    <source>
        <dbReference type="PROSITE" id="PS50850"/>
    </source>
</evidence>
<dbReference type="GO" id="GO:0005886">
    <property type="term" value="C:plasma membrane"/>
    <property type="evidence" value="ECO:0007669"/>
    <property type="project" value="UniProtKB-SubCell"/>
</dbReference>
<organism evidence="7 8">
    <name type="scientific">Luteimicrobium subarcticum</name>
    <dbReference type="NCBI Taxonomy" id="620910"/>
    <lineage>
        <taxon>Bacteria</taxon>
        <taxon>Bacillati</taxon>
        <taxon>Actinomycetota</taxon>
        <taxon>Actinomycetes</taxon>
        <taxon>Micrococcales</taxon>
        <taxon>Luteimicrobium</taxon>
    </lineage>
</organism>
<feature type="transmembrane region" description="Helical" evidence="5">
    <location>
        <begin position="261"/>
        <end position="282"/>
    </location>
</feature>
<feature type="transmembrane region" description="Helical" evidence="5">
    <location>
        <begin position="48"/>
        <end position="68"/>
    </location>
</feature>
<dbReference type="PANTHER" id="PTHR23523">
    <property type="match status" value="1"/>
</dbReference>
<feature type="transmembrane region" description="Helical" evidence="5">
    <location>
        <begin position="143"/>
        <end position="163"/>
    </location>
</feature>
<feature type="transmembrane region" description="Helical" evidence="5">
    <location>
        <begin position="105"/>
        <end position="131"/>
    </location>
</feature>
<proteinExistence type="predicted"/>
<dbReference type="InterPro" id="IPR011701">
    <property type="entry name" value="MFS"/>
</dbReference>
<dbReference type="InterPro" id="IPR036259">
    <property type="entry name" value="MFS_trans_sf"/>
</dbReference>
<feature type="transmembrane region" description="Helical" evidence="5">
    <location>
        <begin position="380"/>
        <end position="401"/>
    </location>
</feature>
<accession>A0A2M8WT44</accession>
<dbReference type="OrthoDB" id="5317164at2"/>
<dbReference type="AlphaFoldDB" id="A0A2M8WT44"/>
<gene>
    <name evidence="7" type="ORF">CLV34_1564</name>
</gene>
<reference evidence="7 8" key="1">
    <citation type="submission" date="2017-11" db="EMBL/GenBank/DDBJ databases">
        <title>Genomic Encyclopedia of Archaeal and Bacterial Type Strains, Phase II (KMG-II): From Individual Species to Whole Genera.</title>
        <authorList>
            <person name="Goeker M."/>
        </authorList>
    </citation>
    <scope>NUCLEOTIDE SEQUENCE [LARGE SCALE GENOMIC DNA]</scope>
    <source>
        <strain evidence="7 8">DSM 22413</strain>
    </source>
</reference>
<dbReference type="EMBL" id="PGTZ01000007">
    <property type="protein sequence ID" value="PJI94079.1"/>
    <property type="molecule type" value="Genomic_DNA"/>
</dbReference>
<keyword evidence="8" id="KW-1185">Reference proteome</keyword>
<dbReference type="InterPro" id="IPR020846">
    <property type="entry name" value="MFS_dom"/>
</dbReference>
<dbReference type="Gene3D" id="1.20.1250.20">
    <property type="entry name" value="MFS general substrate transporter like domains"/>
    <property type="match status" value="2"/>
</dbReference>